<evidence type="ECO:0000313" key="2">
    <source>
        <dbReference type="EMBL" id="OAD22124.1"/>
    </source>
</evidence>
<keyword evidence="3" id="KW-1185">Reference proteome</keyword>
<sequence length="78" mass="8679">MIASKLGAMAEIVEDGVTGLHFEAGNANDLANKVHCLQSQPELCKRMGQQARQVYLDKYTPEKNYQHLITIYQTALNG</sequence>
<dbReference type="GO" id="GO:0016757">
    <property type="term" value="F:glycosyltransferase activity"/>
    <property type="evidence" value="ECO:0007669"/>
    <property type="project" value="UniProtKB-KW"/>
</dbReference>
<gene>
    <name evidence="2" type="ORF">THIOM_002088</name>
</gene>
<name>A0A176S2F1_9GAMM</name>
<dbReference type="EMBL" id="LUTY01001153">
    <property type="protein sequence ID" value="OAD22124.1"/>
    <property type="molecule type" value="Genomic_DNA"/>
</dbReference>
<feature type="domain" description="Glycosyl transferase family 1" evidence="1">
    <location>
        <begin position="2"/>
        <end position="53"/>
    </location>
</feature>
<evidence type="ECO:0000259" key="1">
    <source>
        <dbReference type="Pfam" id="PF00534"/>
    </source>
</evidence>
<reference evidence="2 3" key="1">
    <citation type="submission" date="2016-05" db="EMBL/GenBank/DDBJ databases">
        <title>Single-cell genome of chain-forming Candidatus Thiomargarita nelsonii and comparison to other large sulfur-oxidizing bacteria.</title>
        <authorList>
            <person name="Winkel M."/>
            <person name="Salman V."/>
            <person name="Woyke T."/>
            <person name="Schulz-Vogt H."/>
            <person name="Richter M."/>
            <person name="Flood B."/>
            <person name="Bailey J."/>
            <person name="Amann R."/>
            <person name="Mussmann M."/>
        </authorList>
    </citation>
    <scope>NUCLEOTIDE SEQUENCE [LARGE SCALE GENOMIC DNA]</scope>
    <source>
        <strain evidence="2 3">THI036</strain>
    </source>
</reference>
<keyword evidence="2" id="KW-0808">Transferase</keyword>
<organism evidence="2 3">
    <name type="scientific">Candidatus Thiomargarita nelsonii</name>
    <dbReference type="NCBI Taxonomy" id="1003181"/>
    <lineage>
        <taxon>Bacteria</taxon>
        <taxon>Pseudomonadati</taxon>
        <taxon>Pseudomonadota</taxon>
        <taxon>Gammaproteobacteria</taxon>
        <taxon>Thiotrichales</taxon>
        <taxon>Thiotrichaceae</taxon>
        <taxon>Thiomargarita</taxon>
    </lineage>
</organism>
<dbReference type="Gene3D" id="3.40.50.2000">
    <property type="entry name" value="Glycogen Phosphorylase B"/>
    <property type="match status" value="2"/>
</dbReference>
<dbReference type="EC" id="2.4.-.-" evidence="2"/>
<dbReference type="AlphaFoldDB" id="A0A176S2F1"/>
<accession>A0A176S2F1</accession>
<evidence type="ECO:0000313" key="3">
    <source>
        <dbReference type="Proteomes" id="UP000076962"/>
    </source>
</evidence>
<dbReference type="Proteomes" id="UP000076962">
    <property type="component" value="Unassembled WGS sequence"/>
</dbReference>
<keyword evidence="2" id="KW-0328">Glycosyltransferase</keyword>
<comment type="caution">
    <text evidence="2">The sequence shown here is derived from an EMBL/GenBank/DDBJ whole genome shotgun (WGS) entry which is preliminary data.</text>
</comment>
<protein>
    <submittedName>
        <fullName evidence="2">Glycosyl transferase, group 1 domain protein</fullName>
        <ecNumber evidence="2">2.4.-.-</ecNumber>
    </submittedName>
</protein>
<dbReference type="SUPFAM" id="SSF53756">
    <property type="entry name" value="UDP-Glycosyltransferase/glycogen phosphorylase"/>
    <property type="match status" value="1"/>
</dbReference>
<dbReference type="Pfam" id="PF00534">
    <property type="entry name" value="Glycos_transf_1"/>
    <property type="match status" value="1"/>
</dbReference>
<proteinExistence type="predicted"/>
<dbReference type="InterPro" id="IPR001296">
    <property type="entry name" value="Glyco_trans_1"/>
</dbReference>